<reference evidence="2 3" key="1">
    <citation type="submission" date="2019-05" db="EMBL/GenBank/DDBJ databases">
        <title>Dyadobacter AR-3-8 sp. nov., isolated from arctic soil.</title>
        <authorList>
            <person name="Chaudhary D.K."/>
        </authorList>
    </citation>
    <scope>NUCLEOTIDE SEQUENCE [LARGE SCALE GENOMIC DNA]</scope>
    <source>
        <strain evidence="2 3">AR-3-8</strain>
    </source>
</reference>
<dbReference type="SUPFAM" id="SSF48452">
    <property type="entry name" value="TPR-like"/>
    <property type="match status" value="1"/>
</dbReference>
<proteinExistence type="predicted"/>
<dbReference type="RefSeq" id="WP_137340707.1">
    <property type="nucleotide sequence ID" value="NZ_BSQH01000003.1"/>
</dbReference>
<dbReference type="Pfam" id="PF11138">
    <property type="entry name" value="DUF2911"/>
    <property type="match status" value="1"/>
</dbReference>
<name>A0A4U6D2S6_9BACT</name>
<dbReference type="InterPro" id="IPR011990">
    <property type="entry name" value="TPR-like_helical_dom_sf"/>
</dbReference>
<gene>
    <name evidence="2" type="ORF">FDK13_14420</name>
</gene>
<dbReference type="Proteomes" id="UP000304900">
    <property type="component" value="Unassembled WGS sequence"/>
</dbReference>
<evidence type="ECO:0000313" key="3">
    <source>
        <dbReference type="Proteomes" id="UP000304900"/>
    </source>
</evidence>
<feature type="chain" id="PRO_5020343990" evidence="1">
    <location>
        <begin position="21"/>
        <end position="299"/>
    </location>
</feature>
<dbReference type="OrthoDB" id="195456at2"/>
<evidence type="ECO:0000256" key="1">
    <source>
        <dbReference type="SAM" id="SignalP"/>
    </source>
</evidence>
<keyword evidence="3" id="KW-1185">Reference proteome</keyword>
<dbReference type="EMBL" id="SZVO01000006">
    <property type="protein sequence ID" value="TKT91560.1"/>
    <property type="molecule type" value="Genomic_DNA"/>
</dbReference>
<sequence length="299" mass="32344">MKKYLLSLTFAIAVASASLAQRTPQASPGATIIQTVGITDFTVKYSRPAIKGRAVFADKSPIAPTGQLWRTGANQPTIFESTTDFTFGDKKVPAGKYVLFSIPEKAKWTVILNKNLNANTDVYKETEDVARIDAIPVSGESTESFEISFSDITDSTTLMNIAWGTVKVPVKLFLATQELTIASLDRAVQDKPEDVATLQSAAGYFLSKNIDLRKALSLADKAIGLKEGWSNLWIKAQILDKMGKASEALPIAQKALTVGAASPDGAYDFYKTQIAKGITDMQAKAPAKEVNSKSKKKKK</sequence>
<accession>A0A4U6D2S6</accession>
<keyword evidence="1" id="KW-0732">Signal</keyword>
<protein>
    <submittedName>
        <fullName evidence="2">DUF2911 domain-containing protein</fullName>
    </submittedName>
</protein>
<feature type="signal peptide" evidence="1">
    <location>
        <begin position="1"/>
        <end position="20"/>
    </location>
</feature>
<evidence type="ECO:0000313" key="2">
    <source>
        <dbReference type="EMBL" id="TKT91560.1"/>
    </source>
</evidence>
<dbReference type="InterPro" id="IPR021314">
    <property type="entry name" value="DUF2911"/>
</dbReference>
<organism evidence="2 3">
    <name type="scientific">Dyadobacter frigoris</name>
    <dbReference type="NCBI Taxonomy" id="2576211"/>
    <lineage>
        <taxon>Bacteria</taxon>
        <taxon>Pseudomonadati</taxon>
        <taxon>Bacteroidota</taxon>
        <taxon>Cytophagia</taxon>
        <taxon>Cytophagales</taxon>
        <taxon>Spirosomataceae</taxon>
        <taxon>Dyadobacter</taxon>
    </lineage>
</organism>
<comment type="caution">
    <text evidence="2">The sequence shown here is derived from an EMBL/GenBank/DDBJ whole genome shotgun (WGS) entry which is preliminary data.</text>
</comment>
<dbReference type="Gene3D" id="1.25.40.10">
    <property type="entry name" value="Tetratricopeptide repeat domain"/>
    <property type="match status" value="1"/>
</dbReference>
<dbReference type="AlphaFoldDB" id="A0A4U6D2S6"/>